<geneLocation type="plasmid" evidence="1">
    <name>p1</name>
</geneLocation>
<dbReference type="RefSeq" id="WP_137141923.1">
    <property type="nucleotide sequence ID" value="NZ_CP032346.1"/>
</dbReference>
<proteinExistence type="predicted"/>
<gene>
    <name evidence="1" type="ORF">D3869_21995</name>
</gene>
<name>A0A4D8R3U7_AZOBR</name>
<evidence type="ECO:0000313" key="2">
    <source>
        <dbReference type="Proteomes" id="UP000298693"/>
    </source>
</evidence>
<reference evidence="1 2" key="1">
    <citation type="submission" date="2018-09" db="EMBL/GenBank/DDBJ databases">
        <title>Whole genome based analysis of evolution and adaptive divergence in Indian and Brazilian strains of Azospirillum brasilense.</title>
        <authorList>
            <person name="Singh C."/>
            <person name="Tripathi A.K."/>
        </authorList>
    </citation>
    <scope>NUCLEOTIDE SEQUENCE [LARGE SCALE GENOMIC DNA]</scope>
    <source>
        <strain evidence="1 2">MTCC4039</strain>
        <plasmid evidence="1 2">p1</plasmid>
    </source>
</reference>
<dbReference type="Proteomes" id="UP000298693">
    <property type="component" value="Plasmid p1"/>
</dbReference>
<sequence length="89" mass="9432">MKPIAAVVARIAQFFVAALLLMLVLMLAACGEGGSSHGGDYVVGYGASGPVYTLGLGLPAYRLEPRTYWNYPDYRGNGPTIELAGRPNN</sequence>
<dbReference type="EMBL" id="CP032346">
    <property type="protein sequence ID" value="QCO18015.1"/>
    <property type="molecule type" value="Genomic_DNA"/>
</dbReference>
<keyword evidence="1" id="KW-0614">Plasmid</keyword>
<dbReference type="PROSITE" id="PS51257">
    <property type="entry name" value="PROKAR_LIPOPROTEIN"/>
    <property type="match status" value="1"/>
</dbReference>
<protein>
    <submittedName>
        <fullName evidence="1">Uncharacterized protein</fullName>
    </submittedName>
</protein>
<dbReference type="AlphaFoldDB" id="A0A4D8R3U7"/>
<evidence type="ECO:0000313" key="1">
    <source>
        <dbReference type="EMBL" id="QCO18015.1"/>
    </source>
</evidence>
<organism evidence="1 2">
    <name type="scientific">Azospirillum brasilense</name>
    <dbReference type="NCBI Taxonomy" id="192"/>
    <lineage>
        <taxon>Bacteria</taxon>
        <taxon>Pseudomonadati</taxon>
        <taxon>Pseudomonadota</taxon>
        <taxon>Alphaproteobacteria</taxon>
        <taxon>Rhodospirillales</taxon>
        <taxon>Azospirillaceae</taxon>
        <taxon>Azospirillum</taxon>
    </lineage>
</organism>
<accession>A0A4D8R3U7</accession>